<keyword evidence="1" id="KW-1133">Transmembrane helix</keyword>
<evidence type="ECO:0000256" key="1">
    <source>
        <dbReference type="SAM" id="Phobius"/>
    </source>
</evidence>
<dbReference type="EMBL" id="LMVM01000023">
    <property type="protein sequence ID" value="PAV04500.1"/>
    <property type="molecule type" value="Genomic_DNA"/>
</dbReference>
<name>A0A2A2H5D3_METBR</name>
<keyword evidence="1" id="KW-0472">Membrane</keyword>
<keyword evidence="3" id="KW-1185">Reference proteome</keyword>
<protein>
    <submittedName>
        <fullName evidence="2">Uncharacterized protein</fullName>
    </submittedName>
</protein>
<proteinExistence type="predicted"/>
<sequence length="189" mass="21629">MIKNKTIAAILAVLTFIAGSVLLTVIIFYALGYPFSSIPQNQLFVFFAILVSAFLASRVYGRGSSERAAKATKYLNEILGLKLNEKDIWKALRAVEHMPPYAIKKYINLNINAVDEFEVRIKDYTDKLSEEEILTIKRIIEMPVPELQNILHNLYLETKLEQFQVLAEPEAKPLIELNVKELKKLLFNE</sequence>
<evidence type="ECO:0000313" key="2">
    <source>
        <dbReference type="EMBL" id="PAV04500.1"/>
    </source>
</evidence>
<comment type="caution">
    <text evidence="2">The sequence shown here is derived from an EMBL/GenBank/DDBJ whole genome shotgun (WGS) entry which is preliminary data.</text>
</comment>
<organism evidence="2 3">
    <name type="scientific">Methanobacterium bryantii</name>
    <dbReference type="NCBI Taxonomy" id="2161"/>
    <lineage>
        <taxon>Archaea</taxon>
        <taxon>Methanobacteriati</taxon>
        <taxon>Methanobacteriota</taxon>
        <taxon>Methanomada group</taxon>
        <taxon>Methanobacteria</taxon>
        <taxon>Methanobacteriales</taxon>
        <taxon>Methanobacteriaceae</taxon>
        <taxon>Methanobacterium</taxon>
    </lineage>
</organism>
<feature type="transmembrane region" description="Helical" evidence="1">
    <location>
        <begin position="7"/>
        <end position="31"/>
    </location>
</feature>
<reference evidence="2 3" key="1">
    <citation type="journal article" date="2017" name="BMC Genomics">
        <title>Genomic analysis of methanogenic archaea reveals a shift towards energy conservation.</title>
        <authorList>
            <person name="Gilmore S.P."/>
            <person name="Henske J.K."/>
            <person name="Sexton J.A."/>
            <person name="Solomon K.V."/>
            <person name="Seppala S."/>
            <person name="Yoo J.I."/>
            <person name="Huyett L.M."/>
            <person name="Pressman A."/>
            <person name="Cogan J.Z."/>
            <person name="Kivenson V."/>
            <person name="Peng X."/>
            <person name="Tan Y."/>
            <person name="Valentine D.L."/>
            <person name="O'Malley M.A."/>
        </authorList>
    </citation>
    <scope>NUCLEOTIDE SEQUENCE [LARGE SCALE GENOMIC DNA]</scope>
    <source>
        <strain evidence="2 3">M.o.H.</strain>
    </source>
</reference>
<dbReference type="OrthoDB" id="69737at2157"/>
<dbReference type="RefSeq" id="WP_069582788.1">
    <property type="nucleotide sequence ID" value="NZ_LMVM01000023.1"/>
</dbReference>
<dbReference type="AlphaFoldDB" id="A0A2A2H5D3"/>
<accession>A0A2A2H5D3</accession>
<keyword evidence="1" id="KW-0812">Transmembrane</keyword>
<gene>
    <name evidence="2" type="ORF">ASJ80_06615</name>
</gene>
<dbReference type="Proteomes" id="UP000217784">
    <property type="component" value="Unassembled WGS sequence"/>
</dbReference>
<evidence type="ECO:0000313" key="3">
    <source>
        <dbReference type="Proteomes" id="UP000217784"/>
    </source>
</evidence>
<feature type="transmembrane region" description="Helical" evidence="1">
    <location>
        <begin position="43"/>
        <end position="61"/>
    </location>
</feature>